<feature type="region of interest" description="Disordered" evidence="1">
    <location>
        <begin position="1"/>
        <end position="61"/>
    </location>
</feature>
<sequence length="61" mass="6757">MRRAARRARLLADRPPPGPRQETERGRGHRAELNLTPGTGGCHSMELGDYLRNPRPGRPSG</sequence>
<feature type="compositionally biased region" description="Basic and acidic residues" evidence="1">
    <location>
        <begin position="21"/>
        <end position="32"/>
    </location>
</feature>
<dbReference type="AlphaFoldDB" id="A0A9W4H3S8"/>
<gene>
    <name evidence="2" type="ORF">SBRY_40904</name>
</gene>
<evidence type="ECO:0000256" key="1">
    <source>
        <dbReference type="SAM" id="MobiDB-lite"/>
    </source>
</evidence>
<name>A0A9W4H3S8_9ACTN</name>
<dbReference type="Proteomes" id="UP001153328">
    <property type="component" value="Unassembled WGS sequence"/>
</dbReference>
<keyword evidence="3" id="KW-1185">Reference proteome</keyword>
<organism evidence="2 3">
    <name type="scientific">Actinacidiphila bryophytorum</name>
    <dbReference type="NCBI Taxonomy" id="1436133"/>
    <lineage>
        <taxon>Bacteria</taxon>
        <taxon>Bacillati</taxon>
        <taxon>Actinomycetota</taxon>
        <taxon>Actinomycetes</taxon>
        <taxon>Kitasatosporales</taxon>
        <taxon>Streptomycetaceae</taxon>
        <taxon>Actinacidiphila</taxon>
    </lineage>
</organism>
<comment type="caution">
    <text evidence="2">The sequence shown here is derived from an EMBL/GenBank/DDBJ whole genome shotgun (WGS) entry which is preliminary data.</text>
</comment>
<protein>
    <submittedName>
        <fullName evidence="2">Uncharacterized protein</fullName>
    </submittedName>
</protein>
<reference evidence="2" key="1">
    <citation type="submission" date="2021-06" db="EMBL/GenBank/DDBJ databases">
        <authorList>
            <person name="Arsene-Ploetze F."/>
        </authorList>
    </citation>
    <scope>NUCLEOTIDE SEQUENCE</scope>
    <source>
        <strain evidence="2">SBRY1</strain>
    </source>
</reference>
<evidence type="ECO:0000313" key="2">
    <source>
        <dbReference type="EMBL" id="CAG7648332.1"/>
    </source>
</evidence>
<accession>A0A9W4H3S8</accession>
<evidence type="ECO:0000313" key="3">
    <source>
        <dbReference type="Proteomes" id="UP001153328"/>
    </source>
</evidence>
<proteinExistence type="predicted"/>
<dbReference type="EMBL" id="CAJVAX010000018">
    <property type="protein sequence ID" value="CAG7648332.1"/>
    <property type="molecule type" value="Genomic_DNA"/>
</dbReference>